<dbReference type="InterPro" id="IPR000242">
    <property type="entry name" value="PTP_cat"/>
</dbReference>
<protein>
    <submittedName>
        <fullName evidence="2">Protein tyrosine phosphatase</fullName>
    </submittedName>
</protein>
<dbReference type="SUPFAM" id="SSF52799">
    <property type="entry name" value="(Phosphotyrosine protein) phosphatases II"/>
    <property type="match status" value="1"/>
</dbReference>
<dbReference type="OrthoDB" id="9794527at2"/>
<sequence>MIHVTPLSRLEGTLRLSGASHLLTLLSDGAVFLRPDGFGADRCLQLTMHDIPEARDGYTAPAPEHVEALLAFARRWDRAAPLVVHCHAGISRSTAAAYAIAAMLQPARPEDDLARDLRRLSPMATPNPLIVAHADRLLGRQGRMIEAIRSIGRGADAFEGVPFVLDLR</sequence>
<evidence type="ECO:0000259" key="1">
    <source>
        <dbReference type="Pfam" id="PF00102"/>
    </source>
</evidence>
<dbReference type="Proteomes" id="UP000182840">
    <property type="component" value="Chromosome"/>
</dbReference>
<dbReference type="RefSeq" id="WP_072602471.1">
    <property type="nucleotide sequence ID" value="NZ_CP018171.1"/>
</dbReference>
<dbReference type="STRING" id="1670800.BSQ44_06545"/>
<reference evidence="3" key="1">
    <citation type="submission" date="2016-11" db="EMBL/GenBank/DDBJ databases">
        <title>Mesorhizobium oceanicum sp. nov., isolated from deep seawater in South China Sea.</title>
        <authorList>
            <person name="Fu G.-Y."/>
        </authorList>
    </citation>
    <scope>NUCLEOTIDE SEQUENCE [LARGE SCALE GENOMIC DNA]</scope>
    <source>
        <strain evidence="3">B7</strain>
    </source>
</reference>
<dbReference type="KEGG" id="meso:BSQ44_06545"/>
<evidence type="ECO:0000313" key="2">
    <source>
        <dbReference type="EMBL" id="APH71065.1"/>
    </source>
</evidence>
<gene>
    <name evidence="2" type="ORF">BSQ44_06545</name>
</gene>
<dbReference type="InterPro" id="IPR029021">
    <property type="entry name" value="Prot-tyrosine_phosphatase-like"/>
</dbReference>
<keyword evidence="3" id="KW-1185">Reference proteome</keyword>
<dbReference type="GO" id="GO:0004725">
    <property type="term" value="F:protein tyrosine phosphatase activity"/>
    <property type="evidence" value="ECO:0007669"/>
    <property type="project" value="InterPro"/>
</dbReference>
<name>A0A1L3SP07_9HYPH</name>
<dbReference type="AlphaFoldDB" id="A0A1L3SP07"/>
<dbReference type="Gene3D" id="3.90.190.10">
    <property type="entry name" value="Protein tyrosine phosphatase superfamily"/>
    <property type="match status" value="1"/>
</dbReference>
<feature type="domain" description="Tyrosine-protein phosphatase" evidence="1">
    <location>
        <begin position="63"/>
        <end position="109"/>
    </location>
</feature>
<evidence type="ECO:0000313" key="3">
    <source>
        <dbReference type="Proteomes" id="UP000182840"/>
    </source>
</evidence>
<accession>A0A1L3SP07</accession>
<proteinExistence type="predicted"/>
<organism evidence="2 3">
    <name type="scientific">Aquibium oceanicum</name>
    <dbReference type="NCBI Taxonomy" id="1670800"/>
    <lineage>
        <taxon>Bacteria</taxon>
        <taxon>Pseudomonadati</taxon>
        <taxon>Pseudomonadota</taxon>
        <taxon>Alphaproteobacteria</taxon>
        <taxon>Hyphomicrobiales</taxon>
        <taxon>Phyllobacteriaceae</taxon>
        <taxon>Aquibium</taxon>
    </lineage>
</organism>
<dbReference type="EMBL" id="CP018171">
    <property type="protein sequence ID" value="APH71065.1"/>
    <property type="molecule type" value="Genomic_DNA"/>
</dbReference>
<dbReference type="Pfam" id="PF00102">
    <property type="entry name" value="Y_phosphatase"/>
    <property type="match status" value="1"/>
</dbReference>